<feature type="compositionally biased region" description="Basic and acidic residues" evidence="2">
    <location>
        <begin position="714"/>
        <end position="723"/>
    </location>
</feature>
<protein>
    <submittedName>
        <fullName evidence="3">Uncharacterized protein</fullName>
    </submittedName>
</protein>
<name>A0A0F7UHJ0_NEOCL</name>
<reference evidence="3" key="1">
    <citation type="journal article" date="2015" name="PLoS ONE">
        <title>Comprehensive Evaluation of Toxoplasma gondii VEG and Neospora caninum LIV Genomes with Tachyzoite Stage Transcriptome and Proteome Defines Novel Transcript Features.</title>
        <authorList>
            <person name="Ramaprasad A."/>
            <person name="Mourier T."/>
            <person name="Naeem R."/>
            <person name="Malas T.B."/>
            <person name="Moussa E."/>
            <person name="Panigrahi A."/>
            <person name="Vermont S.J."/>
            <person name="Otto T.D."/>
            <person name="Wastling J."/>
            <person name="Pain A."/>
        </authorList>
    </citation>
    <scope>NUCLEOTIDE SEQUENCE</scope>
    <source>
        <strain evidence="3">Liverpool</strain>
    </source>
</reference>
<feature type="region of interest" description="Disordered" evidence="2">
    <location>
        <begin position="401"/>
        <end position="460"/>
    </location>
</feature>
<feature type="region of interest" description="Disordered" evidence="2">
    <location>
        <begin position="1"/>
        <end position="45"/>
    </location>
</feature>
<evidence type="ECO:0000256" key="1">
    <source>
        <dbReference type="SAM" id="Coils"/>
    </source>
</evidence>
<feature type="compositionally biased region" description="Polar residues" evidence="2">
    <location>
        <begin position="411"/>
        <end position="420"/>
    </location>
</feature>
<feature type="region of interest" description="Disordered" evidence="2">
    <location>
        <begin position="585"/>
        <end position="619"/>
    </location>
</feature>
<feature type="region of interest" description="Disordered" evidence="2">
    <location>
        <begin position="651"/>
        <end position="675"/>
    </location>
</feature>
<evidence type="ECO:0000313" key="3">
    <source>
        <dbReference type="EMBL" id="CEL68000.1"/>
    </source>
</evidence>
<organism evidence="3">
    <name type="scientific">Neospora caninum (strain Liverpool)</name>
    <dbReference type="NCBI Taxonomy" id="572307"/>
    <lineage>
        <taxon>Eukaryota</taxon>
        <taxon>Sar</taxon>
        <taxon>Alveolata</taxon>
        <taxon>Apicomplexa</taxon>
        <taxon>Conoidasida</taxon>
        <taxon>Coccidia</taxon>
        <taxon>Eucoccidiorida</taxon>
        <taxon>Eimeriorina</taxon>
        <taxon>Sarcocystidae</taxon>
        <taxon>Neospora</taxon>
    </lineage>
</organism>
<evidence type="ECO:0000256" key="2">
    <source>
        <dbReference type="SAM" id="MobiDB-lite"/>
    </source>
</evidence>
<accession>A0A0F7UHJ0</accession>
<keyword evidence="1" id="KW-0175">Coiled coil</keyword>
<feature type="coiled-coil region" evidence="1">
    <location>
        <begin position="799"/>
        <end position="851"/>
    </location>
</feature>
<feature type="region of interest" description="Disordered" evidence="2">
    <location>
        <begin position="696"/>
        <end position="723"/>
    </location>
</feature>
<sequence>MARVKESAPATACAPPPDRTLENLKESSTALQQSNGGTPSAGGACALYPSSPDVKLKSPATDMCGRRLPVDEFTSLTTTADSSTPAAATPTAGVPLLSVASQKNGDQLRERATHVGGRQKCAGNAATRDPVAAPSAGGRLPDVTSAEVHRPKQSQRGGSRFATDPFNHPTAMSLACSSSPLQPLSFEHPDEASSLEGPPRKRVDSLSERTDRSARREPLLVRGRLGAEADCDLGSSSESLDGVAPTGFVHREARNRGNPGVYSGGDSVHRAAEHNGEAVGPAGDCGVSRIGSAESEVEAQRLVKSLIAERDLYKAAFGAANEELEELQGSHRQLQKALGDADRRLLHSKLLLHRQQRRLAAADQGGSAGRRWEAGDSLGNVHERVEWKGEIHNYLGKEESAQNGVDEGQTPAASHSSADVANSRARTRCTRGQGRATSRSSCSKSAGETGSVSGQTRPDTVEARFGGVTRRDLSKTREILSSHRACAPEYILSPAVQSSNDSQLGERTIEVFRAGKPRPSSLLVSKLPEEREVGCPASEESVEPARLPCSSYGGMKETTDDGRPGNNGCLPSLGETAICNGRGGRSYSGHTAGQASGEARDVMEKSRRSVETAPRFREGFENERTASAVCGGTEGQSIFAASAFAATGHQAAAGSRTRQRSGGYRSPGGEGASPALRSVSCDGFYGLNAGLGDNSKTPEDLCHSHSVLPPPESVQDREGQDEDKASLPSLLLYEAPETARNNGDKKNCLQGNSDTLRKSIVDSYFWLQKLSTSISAGEYPSVELLVRGVEEQQQLMRVAQTMEEEREQYVDAVANLHAELRSVRDEACIYLLAHQQQATDLQQEADDAHAAADFWLQSHLRFMRKWQQIGYGALIYLPAAPIISDEDRWRHEQLFQTDARRLMIAGDCEIDPLEVPEAPGGQPVGDPYACRESQSLRAVDAICAAQIILQDEQEAGNGEAQASEAAEDLSWAMPDDFVRLPGVDRDPKKVKSECFQKAGSKRSESVGGIHLRSQTGWLQRRGERMLLWFLD</sequence>
<dbReference type="AlphaFoldDB" id="A0A0F7UHJ0"/>
<feature type="region of interest" description="Disordered" evidence="2">
    <location>
        <begin position="105"/>
        <end position="215"/>
    </location>
</feature>
<feature type="compositionally biased region" description="Polar residues" evidence="2">
    <location>
        <begin position="435"/>
        <end position="458"/>
    </location>
</feature>
<proteinExistence type="predicted"/>
<gene>
    <name evidence="3" type="ORF">BN1204_037800</name>
</gene>
<feature type="compositionally biased region" description="Basic and acidic residues" evidence="2">
    <location>
        <begin position="598"/>
        <end position="619"/>
    </location>
</feature>
<feature type="compositionally biased region" description="Polar residues" evidence="2">
    <location>
        <begin position="26"/>
        <end position="38"/>
    </location>
</feature>
<feature type="coiled-coil region" evidence="1">
    <location>
        <begin position="317"/>
        <end position="344"/>
    </location>
</feature>
<dbReference type="EMBL" id="LN714483">
    <property type="protein sequence ID" value="CEL68000.1"/>
    <property type="molecule type" value="Genomic_DNA"/>
</dbReference>
<feature type="compositionally biased region" description="Basic and acidic residues" evidence="2">
    <location>
        <begin position="198"/>
        <end position="215"/>
    </location>
</feature>